<organism evidence="1">
    <name type="scientific">Anguilla anguilla</name>
    <name type="common">European freshwater eel</name>
    <name type="synonym">Muraena anguilla</name>
    <dbReference type="NCBI Taxonomy" id="7936"/>
    <lineage>
        <taxon>Eukaryota</taxon>
        <taxon>Metazoa</taxon>
        <taxon>Chordata</taxon>
        <taxon>Craniata</taxon>
        <taxon>Vertebrata</taxon>
        <taxon>Euteleostomi</taxon>
        <taxon>Actinopterygii</taxon>
        <taxon>Neopterygii</taxon>
        <taxon>Teleostei</taxon>
        <taxon>Anguilliformes</taxon>
        <taxon>Anguillidae</taxon>
        <taxon>Anguilla</taxon>
    </lineage>
</organism>
<proteinExistence type="predicted"/>
<evidence type="ECO:0000313" key="1">
    <source>
        <dbReference type="EMBL" id="JAH40927.1"/>
    </source>
</evidence>
<sequence length="19" mass="2254">MPPEAVVFQLDTQFFFIHS</sequence>
<protein>
    <submittedName>
        <fullName evidence="1">Uncharacterized protein</fullName>
    </submittedName>
</protein>
<reference evidence="1" key="2">
    <citation type="journal article" date="2015" name="Fish Shellfish Immunol.">
        <title>Early steps in the European eel (Anguilla anguilla)-Vibrio vulnificus interaction in the gills: Role of the RtxA13 toxin.</title>
        <authorList>
            <person name="Callol A."/>
            <person name="Pajuelo D."/>
            <person name="Ebbesson L."/>
            <person name="Teles M."/>
            <person name="MacKenzie S."/>
            <person name="Amaro C."/>
        </authorList>
    </citation>
    <scope>NUCLEOTIDE SEQUENCE</scope>
</reference>
<dbReference type="EMBL" id="GBXM01067650">
    <property type="protein sequence ID" value="JAH40927.1"/>
    <property type="molecule type" value="Transcribed_RNA"/>
</dbReference>
<reference evidence="1" key="1">
    <citation type="submission" date="2014-11" db="EMBL/GenBank/DDBJ databases">
        <authorList>
            <person name="Amaro Gonzalez C."/>
        </authorList>
    </citation>
    <scope>NUCLEOTIDE SEQUENCE</scope>
</reference>
<dbReference type="AlphaFoldDB" id="A0A0E9SI58"/>
<name>A0A0E9SI58_ANGAN</name>
<accession>A0A0E9SI58</accession>